<dbReference type="EMBL" id="VJMH01005271">
    <property type="protein sequence ID" value="KAF0698037.1"/>
    <property type="molecule type" value="Genomic_DNA"/>
</dbReference>
<dbReference type="AlphaFoldDB" id="A0A485KSL0"/>
<evidence type="ECO:0000313" key="5">
    <source>
        <dbReference type="Proteomes" id="UP000332933"/>
    </source>
</evidence>
<feature type="domain" description="DUF3668" evidence="2">
    <location>
        <begin position="165"/>
        <end position="306"/>
    </location>
</feature>
<dbReference type="Pfam" id="PF12416">
    <property type="entry name" value="DUF3668"/>
    <property type="match status" value="1"/>
</dbReference>
<evidence type="ECO:0000313" key="4">
    <source>
        <dbReference type="EMBL" id="VFT88180.1"/>
    </source>
</evidence>
<dbReference type="InterPro" id="IPR022136">
    <property type="entry name" value="DUF3668"/>
</dbReference>
<keyword evidence="1" id="KW-0175">Coiled coil</keyword>
<evidence type="ECO:0000313" key="3">
    <source>
        <dbReference type="EMBL" id="KAF0698037.1"/>
    </source>
</evidence>
<feature type="coiled-coil region" evidence="1">
    <location>
        <begin position="700"/>
        <end position="882"/>
    </location>
</feature>
<proteinExistence type="predicted"/>
<gene>
    <name evidence="4" type="primary">Aste57867_11318</name>
    <name evidence="3" type="ORF">As57867_011276</name>
    <name evidence="4" type="ORF">ASTE57867_11318</name>
</gene>
<evidence type="ECO:0000256" key="1">
    <source>
        <dbReference type="SAM" id="Coils"/>
    </source>
</evidence>
<dbReference type="PANTHER" id="PTHR21574:SF0">
    <property type="entry name" value="CENTROSOMAL PROTEIN OF 120 KDA"/>
    <property type="match status" value="1"/>
</dbReference>
<dbReference type="Gene3D" id="2.60.40.150">
    <property type="entry name" value="C2 domain"/>
    <property type="match status" value="1"/>
</dbReference>
<name>A0A485KSL0_9STRA</name>
<protein>
    <submittedName>
        <fullName evidence="4">Aste57867_11318 protein</fullName>
    </submittedName>
</protein>
<dbReference type="GO" id="GO:0010564">
    <property type="term" value="P:regulation of cell cycle process"/>
    <property type="evidence" value="ECO:0007669"/>
    <property type="project" value="TreeGrafter"/>
</dbReference>
<dbReference type="InterPro" id="IPR039893">
    <property type="entry name" value="CEP120-like"/>
</dbReference>
<sequence length="991" mass="111896">MELQIHVRRARYFLFHSLSLGSASLDGDALELRVQCTINGELRSTGSASRLAKGKADGYAWRQESGRISWHLTTKELKLLKSKSPTLKLYVFAIGDEVHSLGWFFMDLRTPDTALRWVKLVNSKYSGEIQVSSQLRKAPPPSAVPAGGTVAAVFVDATPDDMDECLVVGENPLAVYVLSIVVEGARQMGAMVEHLLKKCSPLELKAIIERGFWLSYSIFDVVVQTDVFHSLDVAAFDVIRDSFRLKSSVAALKTMLQSMKVLPVFLCTVDRILCRVEIPVAEWISPDVQDNDFSPLRLTGPFSFLPSLDTKGMSMGQVLVFVDLHQEKILDIPRGLHPTLEADTTTQSPPPTTTYVAVNYVALFDEHLPSSLTMKLQDHEQTIRFDTHHVFRHLQTANLEAFSFHLPSTDEMVKMILSDEIHRTFTACIDPRDASHTVSIQDEQGIDVGVCGLSWHASPLSSIQSSMDVAHFALRVQVASIKYAKVSSPVHVEYAHPFYPGPILHTNTTAPLKPQEEIELMGGDTLFDRVSKPQLQLPIVFHVVGSDSAVMGHAVLSLQYLLHAALQYECQMCGEILTDWTTHDKHDTPALYRPFSSCDVYVPVMATAASATQIAVVHVLAKFMHPERLSDEGLRQETSAVVAPISSDITIAMDPSTPQVHRGGNMDETTKTLPSTQSAGHVCTCAFAMQKERAAFAAEKKAWEVTKRKQQAALEQMEAKRMESLEAEWALREKERMQAVREAQQEYVALEKKLRQTLHDLDLRERALVKAEETLQHKLVVQKQEMDILQRKSKSETQHALSLADQQKQTSDLLRQQMEDRAVRAETQLKQLEQDIAALRIEQRKSPENVLRQEIIQHQATIATLEKQLRLLQVEKDKEIQVQKELGVQVDRLTQLLHQEKRKQEDQKVQDLEALRLKYIAREERYVLDGDREELKAIKKQLDILRDVQFSHGKEFTRLQQEKQELLATGQYTEDSYVIQELNRLIASKRP</sequence>
<accession>A0A485KSL0</accession>
<evidence type="ECO:0000259" key="2">
    <source>
        <dbReference type="Pfam" id="PF12416"/>
    </source>
</evidence>
<dbReference type="GO" id="GO:0005815">
    <property type="term" value="C:microtubule organizing center"/>
    <property type="evidence" value="ECO:0007669"/>
    <property type="project" value="TreeGrafter"/>
</dbReference>
<dbReference type="Proteomes" id="UP000332933">
    <property type="component" value="Unassembled WGS sequence"/>
</dbReference>
<dbReference type="OrthoDB" id="74821at2759"/>
<keyword evidence="5" id="KW-1185">Reference proteome</keyword>
<dbReference type="PANTHER" id="PTHR21574">
    <property type="entry name" value="CENTROSOMAL PROTEIN OF 120 KDA"/>
    <property type="match status" value="1"/>
</dbReference>
<dbReference type="EMBL" id="CAADRA010005292">
    <property type="protein sequence ID" value="VFT88180.1"/>
    <property type="molecule type" value="Genomic_DNA"/>
</dbReference>
<reference evidence="4 5" key="1">
    <citation type="submission" date="2019-03" db="EMBL/GenBank/DDBJ databases">
        <authorList>
            <person name="Gaulin E."/>
            <person name="Dumas B."/>
        </authorList>
    </citation>
    <scope>NUCLEOTIDE SEQUENCE [LARGE SCALE GENOMIC DNA]</scope>
    <source>
        <strain evidence="4">CBS 568.67</strain>
    </source>
</reference>
<organism evidence="4 5">
    <name type="scientific">Aphanomyces stellatus</name>
    <dbReference type="NCBI Taxonomy" id="120398"/>
    <lineage>
        <taxon>Eukaryota</taxon>
        <taxon>Sar</taxon>
        <taxon>Stramenopiles</taxon>
        <taxon>Oomycota</taxon>
        <taxon>Saprolegniomycetes</taxon>
        <taxon>Saprolegniales</taxon>
        <taxon>Verrucalvaceae</taxon>
        <taxon>Aphanomyces</taxon>
    </lineage>
</organism>
<dbReference type="InterPro" id="IPR035892">
    <property type="entry name" value="C2_domain_sf"/>
</dbReference>
<reference evidence="3" key="2">
    <citation type="submission" date="2019-06" db="EMBL/GenBank/DDBJ databases">
        <title>Genomics analysis of Aphanomyces spp. identifies a new class of oomycete effector associated with host adaptation.</title>
        <authorList>
            <person name="Gaulin E."/>
        </authorList>
    </citation>
    <scope>NUCLEOTIDE SEQUENCE</scope>
    <source>
        <strain evidence="3">CBS 578.67</strain>
    </source>
</reference>